<comment type="subcellular location">
    <subcellularLocation>
        <location evidence="1">Nucleus</location>
    </subcellularLocation>
</comment>
<evidence type="ECO:0000313" key="5">
    <source>
        <dbReference type="EMBL" id="KAF8822097.1"/>
    </source>
</evidence>
<dbReference type="PROSITE" id="PS50188">
    <property type="entry name" value="B302_SPRY"/>
    <property type="match status" value="1"/>
</dbReference>
<reference evidence="5 6" key="1">
    <citation type="journal article" date="2020" name="bioRxiv">
        <title>Metabolic contributions of an alphaproteobacterial endosymbiont in the apicomplexan Cardiosporidium cionae.</title>
        <authorList>
            <person name="Hunter E.S."/>
            <person name="Paight C.J."/>
            <person name="Lane C.E."/>
        </authorList>
    </citation>
    <scope>NUCLEOTIDE SEQUENCE [LARGE SCALE GENOMIC DNA]</scope>
    <source>
        <strain evidence="5">ESH_2018</strain>
    </source>
</reference>
<dbReference type="InterPro" id="IPR003877">
    <property type="entry name" value="SPRY_dom"/>
</dbReference>
<gene>
    <name evidence="5" type="ORF">IE077_001039</name>
</gene>
<evidence type="ECO:0000256" key="3">
    <source>
        <dbReference type="SAM" id="MobiDB-lite"/>
    </source>
</evidence>
<dbReference type="InterPro" id="IPR001870">
    <property type="entry name" value="B30.2/SPRY"/>
</dbReference>
<evidence type="ECO:0000256" key="2">
    <source>
        <dbReference type="ARBA" id="ARBA00023242"/>
    </source>
</evidence>
<keyword evidence="6" id="KW-1185">Reference proteome</keyword>
<dbReference type="CDD" id="cd12872">
    <property type="entry name" value="SPRY_Ash2"/>
    <property type="match status" value="1"/>
</dbReference>
<dbReference type="Proteomes" id="UP000823046">
    <property type="component" value="Unassembled WGS sequence"/>
</dbReference>
<dbReference type="EMBL" id="JADAQX010000085">
    <property type="protein sequence ID" value="KAF8822097.1"/>
    <property type="molecule type" value="Genomic_DNA"/>
</dbReference>
<proteinExistence type="predicted"/>
<dbReference type="Gene3D" id="2.60.120.920">
    <property type="match status" value="1"/>
</dbReference>
<dbReference type="SUPFAM" id="SSF49899">
    <property type="entry name" value="Concanavalin A-like lectins/glucanases"/>
    <property type="match status" value="1"/>
</dbReference>
<organism evidence="5 6">
    <name type="scientific">Cardiosporidium cionae</name>
    <dbReference type="NCBI Taxonomy" id="476202"/>
    <lineage>
        <taxon>Eukaryota</taxon>
        <taxon>Sar</taxon>
        <taxon>Alveolata</taxon>
        <taxon>Apicomplexa</taxon>
        <taxon>Aconoidasida</taxon>
        <taxon>Nephromycida</taxon>
        <taxon>Cardiosporidium</taxon>
    </lineage>
</organism>
<feature type="compositionally biased region" description="Basic and acidic residues" evidence="3">
    <location>
        <begin position="40"/>
        <end position="54"/>
    </location>
</feature>
<feature type="region of interest" description="Disordered" evidence="3">
    <location>
        <begin position="38"/>
        <end position="66"/>
    </location>
</feature>
<accession>A0ABQ7JDK3</accession>
<feature type="domain" description="B30.2/SPRY" evidence="4">
    <location>
        <begin position="63"/>
        <end position="270"/>
    </location>
</feature>
<dbReference type="SMART" id="SM00449">
    <property type="entry name" value="SPRY"/>
    <property type="match status" value="1"/>
</dbReference>
<evidence type="ECO:0000259" key="4">
    <source>
        <dbReference type="PROSITE" id="PS50188"/>
    </source>
</evidence>
<dbReference type="InterPro" id="IPR043136">
    <property type="entry name" value="B30.2/SPRY_sf"/>
</dbReference>
<evidence type="ECO:0000256" key="1">
    <source>
        <dbReference type="ARBA" id="ARBA00004123"/>
    </source>
</evidence>
<sequence length="324" mass="36561">MDEKTNMLAYCGSRSVSSTSGPAITGTVSSSCKNIALPPHPHDQHIRHNTHDISARGGRKRGKQDEITLSQRQAKSYKAAKPAERRDDFLSPVLSVRYCDPMLHLSLGRLQCIGYKGWGSIFATHCAEKGKWYYEVKIIEGVDAMKSGSISGDGLIKEDWHVRVGWACRYQRYDVPIAHDAFGYGFRDIDGTVINSALRRPYAKQSFGVGDVIGCYLCLMEPNWWLIDPRKDRKLYEFLQAGILCNPKEPPNPSPNPGSFIEFSINGRRFGKAFENIYNGSYHPALSLYMGARLQIVLGPEFEYPPDPRELWRPAIDLMRPYVP</sequence>
<dbReference type="InterPro" id="IPR013320">
    <property type="entry name" value="ConA-like_dom_sf"/>
</dbReference>
<dbReference type="PANTHER" id="PTHR10598">
    <property type="entry name" value="SET1/ASH2 HISTONE METHYLTRANSFERASE COMPLEX SUBUNIT ASH2"/>
    <property type="match status" value="1"/>
</dbReference>
<dbReference type="PANTHER" id="PTHR10598:SF0">
    <property type="entry name" value="SET1_ASH2 HISTONE METHYLTRANSFERASE COMPLEX SUBUNIT ASH2"/>
    <property type="match status" value="1"/>
</dbReference>
<comment type="caution">
    <text evidence="5">The sequence shown here is derived from an EMBL/GenBank/DDBJ whole genome shotgun (WGS) entry which is preliminary data.</text>
</comment>
<dbReference type="PROSITE" id="PS51257">
    <property type="entry name" value="PROKAR_LIPOPROTEIN"/>
    <property type="match status" value="1"/>
</dbReference>
<protein>
    <submittedName>
        <fullName evidence="5">SPRY domain-containing protein</fullName>
    </submittedName>
</protein>
<keyword evidence="2" id="KW-0539">Nucleus</keyword>
<dbReference type="InterPro" id="IPR037353">
    <property type="entry name" value="ASH2"/>
</dbReference>
<evidence type="ECO:0000313" key="6">
    <source>
        <dbReference type="Proteomes" id="UP000823046"/>
    </source>
</evidence>
<name>A0ABQ7JDK3_9APIC</name>